<comment type="caution">
    <text evidence="2">The sequence shown here is derived from an EMBL/GenBank/DDBJ whole genome shotgun (WGS) entry which is preliminary data.</text>
</comment>
<reference evidence="3" key="1">
    <citation type="journal article" date="2019" name="Int. J. Syst. Evol. Microbiol.">
        <title>The Global Catalogue of Microorganisms (GCM) 10K type strain sequencing project: providing services to taxonomists for standard genome sequencing and annotation.</title>
        <authorList>
            <consortium name="The Broad Institute Genomics Platform"/>
            <consortium name="The Broad Institute Genome Sequencing Center for Infectious Disease"/>
            <person name="Wu L."/>
            <person name="Ma J."/>
        </authorList>
    </citation>
    <scope>NUCLEOTIDE SEQUENCE [LARGE SCALE GENOMIC DNA]</scope>
    <source>
        <strain evidence="3">JCM 16924</strain>
    </source>
</reference>
<keyword evidence="3" id="KW-1185">Reference proteome</keyword>
<proteinExistence type="predicted"/>
<protein>
    <submittedName>
        <fullName evidence="2">Uncharacterized protein</fullName>
    </submittedName>
</protein>
<evidence type="ECO:0000313" key="2">
    <source>
        <dbReference type="EMBL" id="GAA3990635.1"/>
    </source>
</evidence>
<dbReference type="EMBL" id="BAAAZX010000006">
    <property type="protein sequence ID" value="GAA3990635.1"/>
    <property type="molecule type" value="Genomic_DNA"/>
</dbReference>
<organism evidence="2 3">
    <name type="scientific">Streptomyces plumbiresistens</name>
    <dbReference type="NCBI Taxonomy" id="511811"/>
    <lineage>
        <taxon>Bacteria</taxon>
        <taxon>Bacillati</taxon>
        <taxon>Actinomycetota</taxon>
        <taxon>Actinomycetes</taxon>
        <taxon>Kitasatosporales</taxon>
        <taxon>Streptomycetaceae</taxon>
        <taxon>Streptomyces</taxon>
    </lineage>
</organism>
<evidence type="ECO:0000256" key="1">
    <source>
        <dbReference type="SAM" id="MobiDB-lite"/>
    </source>
</evidence>
<accession>A0ABP7R0T6</accession>
<name>A0ABP7R0T6_9ACTN</name>
<feature type="region of interest" description="Disordered" evidence="1">
    <location>
        <begin position="77"/>
        <end position="96"/>
    </location>
</feature>
<sequence length="96" mass="10241">MNQGPDTDTRTRVNLQWLRNHCVPGHWHDAGTGDKTRDGSEVRQPSSRALTQMAYTSDGAVAYAAVGADGTVVPIPTTNGETGAADPGRQLPDRCH</sequence>
<gene>
    <name evidence="2" type="ORF">GCM10022232_25960</name>
</gene>
<evidence type="ECO:0000313" key="3">
    <source>
        <dbReference type="Proteomes" id="UP001500456"/>
    </source>
</evidence>
<dbReference type="Proteomes" id="UP001500456">
    <property type="component" value="Unassembled WGS sequence"/>
</dbReference>